<dbReference type="PANTHER" id="PTHR34218">
    <property type="entry name" value="PEPTIDASE S45 PENICILLIN AMIDASE"/>
    <property type="match status" value="1"/>
</dbReference>
<dbReference type="Gene3D" id="2.30.120.10">
    <property type="match status" value="1"/>
</dbReference>
<keyword evidence="6" id="KW-1185">Reference proteome</keyword>
<dbReference type="Gene3D" id="1.10.1400.10">
    <property type="match status" value="1"/>
</dbReference>
<dbReference type="GO" id="GO:0017000">
    <property type="term" value="P:antibiotic biosynthetic process"/>
    <property type="evidence" value="ECO:0007669"/>
    <property type="project" value="InterPro"/>
</dbReference>
<dbReference type="PANTHER" id="PTHR34218:SF3">
    <property type="entry name" value="ACYL-HOMOSERINE LACTONE ACYLASE PVDQ"/>
    <property type="match status" value="1"/>
</dbReference>
<name>A0A7H0LIA3_9SPHN</name>
<evidence type="ECO:0000256" key="4">
    <source>
        <dbReference type="ARBA" id="ARBA00023145"/>
    </source>
</evidence>
<dbReference type="Proteomes" id="UP000516148">
    <property type="component" value="Chromosome"/>
</dbReference>
<keyword evidence="2" id="KW-0732">Signal</keyword>
<sequence length="761" mass="81449">MRKWMLAATVLGLAHGHAAEARAPRFAATVVRTTYGIPHVSARDWRGAGYGVGYAYAQDNLCLLAEQLVTTAGERSRYFGPKESADLGSGRIDNLSSDLFFRSVIDLPALRRGLSHQEPGAVQLLTGYIAGYNRWLRDLGPARVPVACRGKPWVRPMTMDDALRVNDTLMQLTSVAFAAAIVAAQPPGAAQAAAMTTSPGPFGLTDVGRNDWGSNGWVFGGDVTSDGRGLLVGNPHFPWNGPGRFWQMHVTIPGIYDAMGSGLAGSPLPTLGFNRDIAWTHTVTAAQHFTLFELKIDPADPTAYLVDGKSEKMGRRTISVAMPDGTAPVERTLYTTRFGALVAMPALGLSWSAKRAFAFREANHGNQRALGTWMAIGRAHSVGEVRSAIERTLGIPWVNTLVVDRKGDAMHADVTAVPNVSIAKAKDCATPLSALVASRVVLLDGSRSACDWDKTPGTPVAGLLPAGQQAVWLRRDYLANSNDSYWLSNPHTPYATLSPILGPAQTERTLRTRSGLIEIERWLNGAPGRKIDREAGKALILANHSLAAELVMDPLLALCAGKAEVAAACAALKGWERKFDLDSRGAHLFSTFWLAVQAQPGLWAVKFDPVDPVHTPRDLVTSGASGAKLIAALADAAAKLGKDGIALDARWGDVQYAPRGTERIPIHGADGLLGVLNVIINEPAPGGVKPKHGSSYIQIVGFDAAGPIADAVLTYSQSTDPASPWYADQTRLYSRKGWHRLPFTPAQIAADGGDHPVRLRE</sequence>
<accession>A0A7H0LIA3</accession>
<evidence type="ECO:0000256" key="2">
    <source>
        <dbReference type="ARBA" id="ARBA00022729"/>
    </source>
</evidence>
<dbReference type="Pfam" id="PF01804">
    <property type="entry name" value="Penicil_amidase"/>
    <property type="match status" value="1"/>
</dbReference>
<dbReference type="InterPro" id="IPR029055">
    <property type="entry name" value="Ntn_hydrolases_N"/>
</dbReference>
<dbReference type="InterPro" id="IPR023343">
    <property type="entry name" value="Penicillin_amidase_dom1"/>
</dbReference>
<keyword evidence="4" id="KW-0865">Zymogen</keyword>
<evidence type="ECO:0000256" key="1">
    <source>
        <dbReference type="ARBA" id="ARBA00006586"/>
    </source>
</evidence>
<keyword evidence="3" id="KW-0378">Hydrolase</keyword>
<dbReference type="GO" id="GO:0016811">
    <property type="term" value="F:hydrolase activity, acting on carbon-nitrogen (but not peptide) bonds, in linear amides"/>
    <property type="evidence" value="ECO:0007669"/>
    <property type="project" value="InterPro"/>
</dbReference>
<dbReference type="Gene3D" id="1.10.439.10">
    <property type="entry name" value="Penicillin Amidohydrolase, domain 1"/>
    <property type="match status" value="1"/>
</dbReference>
<dbReference type="RefSeq" id="WP_187761721.1">
    <property type="nucleotide sequence ID" value="NZ_CP061038.1"/>
</dbReference>
<dbReference type="InterPro" id="IPR043146">
    <property type="entry name" value="Penicillin_amidase_N_B-knob"/>
</dbReference>
<reference evidence="5 6" key="1">
    <citation type="submission" date="2020-09" db="EMBL/GenBank/DDBJ databases">
        <title>Sphingomonas sp., a new species isolated from pork steak.</title>
        <authorList>
            <person name="Heidler von Heilborn D."/>
        </authorList>
    </citation>
    <scope>NUCLEOTIDE SEQUENCE [LARGE SCALE GENOMIC DNA]</scope>
    <source>
        <strain evidence="6">S8-3T</strain>
    </source>
</reference>
<dbReference type="InterPro" id="IPR043147">
    <property type="entry name" value="Penicillin_amidase_A-knob"/>
</dbReference>
<dbReference type="AlphaFoldDB" id="A0A7H0LIA3"/>
<protein>
    <submittedName>
        <fullName evidence="5">Penicillin acylase family protein</fullName>
    </submittedName>
</protein>
<dbReference type="InterPro" id="IPR002692">
    <property type="entry name" value="S45"/>
</dbReference>
<proteinExistence type="inferred from homology"/>
<gene>
    <name evidence="5" type="ORF">H3Z74_22595</name>
</gene>
<organism evidence="5 6">
    <name type="scientific">Sphingomonas alpina</name>
    <dbReference type="NCBI Taxonomy" id="653931"/>
    <lineage>
        <taxon>Bacteria</taxon>
        <taxon>Pseudomonadati</taxon>
        <taxon>Pseudomonadota</taxon>
        <taxon>Alphaproteobacteria</taxon>
        <taxon>Sphingomonadales</taxon>
        <taxon>Sphingomonadaceae</taxon>
        <taxon>Sphingomonas</taxon>
    </lineage>
</organism>
<evidence type="ECO:0000313" key="6">
    <source>
        <dbReference type="Proteomes" id="UP000516148"/>
    </source>
</evidence>
<dbReference type="Gene3D" id="3.60.20.10">
    <property type="entry name" value="Glutamine Phosphoribosylpyrophosphate, subunit 1, domain 1"/>
    <property type="match status" value="1"/>
</dbReference>
<dbReference type="SUPFAM" id="SSF56235">
    <property type="entry name" value="N-terminal nucleophile aminohydrolases (Ntn hydrolases)"/>
    <property type="match status" value="1"/>
</dbReference>
<dbReference type="KEGG" id="spap:H3Z74_22595"/>
<evidence type="ECO:0000256" key="3">
    <source>
        <dbReference type="ARBA" id="ARBA00022801"/>
    </source>
</evidence>
<comment type="similarity">
    <text evidence="1">Belongs to the peptidase S45 family.</text>
</comment>
<evidence type="ECO:0000313" key="5">
    <source>
        <dbReference type="EMBL" id="QNQ09406.1"/>
    </source>
</evidence>
<dbReference type="EMBL" id="CP061038">
    <property type="protein sequence ID" value="QNQ09406.1"/>
    <property type="molecule type" value="Genomic_DNA"/>
</dbReference>